<dbReference type="Pfam" id="PF10276">
    <property type="entry name" value="zf-CHCC"/>
    <property type="match status" value="1"/>
</dbReference>
<evidence type="ECO:0000313" key="3">
    <source>
        <dbReference type="EMBL" id="SPY07287.1"/>
    </source>
</evidence>
<accession>A0A2X1UJE4</accession>
<evidence type="ECO:0000256" key="1">
    <source>
        <dbReference type="SAM" id="MobiDB-lite"/>
    </source>
</evidence>
<dbReference type="Gene3D" id="2.60.260.40">
    <property type="entry name" value="q5lls5 like domains"/>
    <property type="match status" value="1"/>
</dbReference>
<dbReference type="AlphaFoldDB" id="A0A2X1UJE4"/>
<gene>
    <name evidence="3" type="ORF">NCTC11009_00483</name>
</gene>
<evidence type="ECO:0000259" key="2">
    <source>
        <dbReference type="Pfam" id="PF10276"/>
    </source>
</evidence>
<dbReference type="RefSeq" id="WP_018027466.1">
    <property type="nucleotide sequence ID" value="NZ_UATH01000001.1"/>
</dbReference>
<reference evidence="3 4" key="1">
    <citation type="submission" date="2018-06" db="EMBL/GenBank/DDBJ databases">
        <authorList>
            <consortium name="Pathogen Informatics"/>
            <person name="Doyle S."/>
        </authorList>
    </citation>
    <scope>NUCLEOTIDE SEQUENCE [LARGE SCALE GENOMIC DNA]</scope>
    <source>
        <strain evidence="3 4">NCTC11009</strain>
    </source>
</reference>
<feature type="compositionally biased region" description="Polar residues" evidence="1">
    <location>
        <begin position="68"/>
        <end position="84"/>
    </location>
</feature>
<dbReference type="GeneID" id="93427390"/>
<organism evidence="3 4">
    <name type="scientific">Oligella urethralis</name>
    <dbReference type="NCBI Taxonomy" id="90245"/>
    <lineage>
        <taxon>Bacteria</taxon>
        <taxon>Pseudomonadati</taxon>
        <taxon>Pseudomonadota</taxon>
        <taxon>Betaproteobacteria</taxon>
        <taxon>Burkholderiales</taxon>
        <taxon>Alcaligenaceae</taxon>
        <taxon>Oligella</taxon>
    </lineage>
</organism>
<name>A0A2X1UJE4_9BURK</name>
<dbReference type="InterPro" id="IPR019401">
    <property type="entry name" value="Znf_CHCC"/>
</dbReference>
<sequence length="84" mass="9085">MPAQNHAEAIYVNAKDLPVYCPGPKAPRWSMHPRVFLDVTKTGEATCPYCGAHYVQQSDVAPQHSPEAEQTSTDLAAADSETSV</sequence>
<dbReference type="EMBL" id="UATH01000001">
    <property type="protein sequence ID" value="SPY07287.1"/>
    <property type="molecule type" value="Genomic_DNA"/>
</dbReference>
<feature type="domain" description="Zinc finger CHCC-type" evidence="2">
    <location>
        <begin position="19"/>
        <end position="54"/>
    </location>
</feature>
<dbReference type="Proteomes" id="UP000250242">
    <property type="component" value="Unassembled WGS sequence"/>
</dbReference>
<evidence type="ECO:0000313" key="4">
    <source>
        <dbReference type="Proteomes" id="UP000250242"/>
    </source>
</evidence>
<proteinExistence type="predicted"/>
<feature type="region of interest" description="Disordered" evidence="1">
    <location>
        <begin position="59"/>
        <end position="84"/>
    </location>
</feature>
<protein>
    <submittedName>
        <fullName evidence="3">Uncharacterized protein conserved in bacteria</fullName>
    </submittedName>
</protein>